<evidence type="ECO:0000259" key="2">
    <source>
        <dbReference type="Pfam" id="PF24402"/>
    </source>
</evidence>
<dbReference type="InterPro" id="IPR057070">
    <property type="entry name" value="HKD_inactive"/>
</dbReference>
<evidence type="ECO:0000256" key="1">
    <source>
        <dbReference type="SAM" id="Phobius"/>
    </source>
</evidence>
<proteinExistence type="predicted"/>
<dbReference type="Pfam" id="PF24402">
    <property type="entry name" value="iHKD"/>
    <property type="match status" value="1"/>
</dbReference>
<dbReference type="EMBL" id="JACJTC010000033">
    <property type="protein sequence ID" value="MBD2615890.1"/>
    <property type="molecule type" value="Genomic_DNA"/>
</dbReference>
<feature type="domain" description="Inactive HKD-Rease" evidence="2">
    <location>
        <begin position="39"/>
        <end position="147"/>
    </location>
</feature>
<organism evidence="3 4">
    <name type="scientific">Nostoc punctiforme FACHB-252</name>
    <dbReference type="NCBI Taxonomy" id="1357509"/>
    <lineage>
        <taxon>Bacteria</taxon>
        <taxon>Bacillati</taxon>
        <taxon>Cyanobacteriota</taxon>
        <taxon>Cyanophyceae</taxon>
        <taxon>Nostocales</taxon>
        <taxon>Nostocaceae</taxon>
        <taxon>Nostoc</taxon>
    </lineage>
</organism>
<keyword evidence="1" id="KW-0812">Transmembrane</keyword>
<dbReference type="Proteomes" id="UP000606396">
    <property type="component" value="Unassembled WGS sequence"/>
</dbReference>
<evidence type="ECO:0000313" key="3">
    <source>
        <dbReference type="EMBL" id="MBD2615890.1"/>
    </source>
</evidence>
<keyword evidence="1" id="KW-0472">Membrane</keyword>
<keyword evidence="1" id="KW-1133">Transmembrane helix</keyword>
<evidence type="ECO:0000313" key="4">
    <source>
        <dbReference type="Proteomes" id="UP000606396"/>
    </source>
</evidence>
<sequence>MNNVVGKTYKGFDQKLSIIVQILLKCRYSVWICDQNTYWLYYIFPTFWAAAIRGVKIFLVTVHSIDPKEKYRRWLLKQIGVEICVTNSLPFHGFLFDRDKDTRLALVSDKEEAVNSNLNYTEETGRVYSANFDAQVIHNFWNYLESWQKQVSSIEPKQLFFQTCSETEVFDKLRCVEQYKYAKFSLQIIDINNIMLLQRYIKEYKFLQINQMITNVYTSGRFALFEPLKLTFNDGTYSIITPPVLETKEEKLIVIEGNTRIFYCLKNGLSQIKVVVVDNVEEPLPGEPLSITDVSLTSLTLPLDSLIYKLDQQKFRKIEEKIHL</sequence>
<accession>A0ABR8HLM3</accession>
<name>A0ABR8HLM3_NOSPU</name>
<reference evidence="3 4" key="1">
    <citation type="journal article" date="2020" name="ISME J.">
        <title>Comparative genomics reveals insights into cyanobacterial evolution and habitat adaptation.</title>
        <authorList>
            <person name="Chen M.Y."/>
            <person name="Teng W.K."/>
            <person name="Zhao L."/>
            <person name="Hu C.X."/>
            <person name="Zhou Y.K."/>
            <person name="Han B.P."/>
            <person name="Song L.R."/>
            <person name="Shu W.S."/>
        </authorList>
    </citation>
    <scope>NUCLEOTIDE SEQUENCE [LARGE SCALE GENOMIC DNA]</scope>
    <source>
        <strain evidence="3 4">FACHB-252</strain>
    </source>
</reference>
<dbReference type="RefSeq" id="WP_190952431.1">
    <property type="nucleotide sequence ID" value="NZ_JACJTC010000033.1"/>
</dbReference>
<feature type="transmembrane region" description="Helical" evidence="1">
    <location>
        <begin position="39"/>
        <end position="62"/>
    </location>
</feature>
<comment type="caution">
    <text evidence="3">The sequence shown here is derived from an EMBL/GenBank/DDBJ whole genome shotgun (WGS) entry which is preliminary data.</text>
</comment>
<keyword evidence="4" id="KW-1185">Reference proteome</keyword>
<protein>
    <recommendedName>
        <fullName evidence="2">Inactive HKD-Rease domain-containing protein</fullName>
    </recommendedName>
</protein>
<gene>
    <name evidence="3" type="ORF">H6G94_32360</name>
</gene>